<dbReference type="STRING" id="1236971.JCM9152_1588"/>
<dbReference type="RefSeq" id="WP_052015690.1">
    <property type="nucleotide sequence ID" value="NZ_BAUU01000009.1"/>
</dbReference>
<dbReference type="Proteomes" id="UP000018895">
    <property type="component" value="Unassembled WGS sequence"/>
</dbReference>
<protein>
    <submittedName>
        <fullName evidence="1">TPR repeat protein</fullName>
    </submittedName>
</protein>
<proteinExistence type="predicted"/>
<dbReference type="SUPFAM" id="SSF116965">
    <property type="entry name" value="Hypothetical protein MPN330"/>
    <property type="match status" value="1"/>
</dbReference>
<gene>
    <name evidence="1" type="ORF">JCM9152_1588</name>
</gene>
<comment type="caution">
    <text evidence="1">The sequence shown here is derived from an EMBL/GenBank/DDBJ whole genome shotgun (WGS) entry which is preliminary data.</text>
</comment>
<keyword evidence="2" id="KW-1185">Reference proteome</keyword>
<dbReference type="InterPro" id="IPR011990">
    <property type="entry name" value="TPR-like_helical_dom_sf"/>
</dbReference>
<evidence type="ECO:0000313" key="2">
    <source>
        <dbReference type="Proteomes" id="UP000018895"/>
    </source>
</evidence>
<dbReference type="Gene3D" id="1.25.40.10">
    <property type="entry name" value="Tetratricopeptide repeat domain"/>
    <property type="match status" value="1"/>
</dbReference>
<reference evidence="1" key="1">
    <citation type="journal article" date="2014" name="Genome Announc.">
        <title>Draft Genome Sequences of Three Alkaliphilic Bacillus Strains, Bacillus wakoensis JCM 9140T, Bacillus akibai JCM 9157T, and Bacillus hemicellulosilyticus JCM 9152T.</title>
        <authorList>
            <person name="Yuki M."/>
            <person name="Oshima K."/>
            <person name="Suda W."/>
            <person name="Oshida Y."/>
            <person name="Kitamura K."/>
            <person name="Iida T."/>
            <person name="Hattori M."/>
            <person name="Ohkuma M."/>
        </authorList>
    </citation>
    <scope>NUCLEOTIDE SEQUENCE [LARGE SCALE GENOMIC DNA]</scope>
    <source>
        <strain evidence="1">JCM 9152</strain>
    </source>
</reference>
<dbReference type="AlphaFoldDB" id="W4QDQ4"/>
<sequence>MDKRERKANVILYPGLVKRLIEKGMDSLKDKDGQKALQYFVDAELYESENQQVIFGKMLSLIELGRLQEALIHSKQLLHAGASEYYEVLQVHISLLVQLGDYNEVVQLLEAVLTEEKLPSQYAESFYQLLHFSRQMIQDGEWAPSVKEEDSISEKVQPMLFAESVELQASAISMLRESDAPDATSLLIEYIKKENNDPVLVSLALQLLRDKGLHTKVTYKKGTQTLEVNPSEIDQDGLETFQRAVDKKLEQLVESEDPILLEIARQLCVTYMLAIYPHYPEPKEDLFWGMCILCLRCGTNRLRMSRGRANGRYRPRTIARKKGRSHGSGSFCLPDIIIDVLFL</sequence>
<dbReference type="EMBL" id="BAUU01000009">
    <property type="protein sequence ID" value="GAE30191.1"/>
    <property type="molecule type" value="Genomic_DNA"/>
</dbReference>
<evidence type="ECO:0000313" key="1">
    <source>
        <dbReference type="EMBL" id="GAE30191.1"/>
    </source>
</evidence>
<accession>W4QDQ4</accession>
<name>W4QDQ4_9BACI</name>
<organism evidence="1 2">
    <name type="scientific">Halalkalibacter hemicellulosilyticusJCM 9152</name>
    <dbReference type="NCBI Taxonomy" id="1236971"/>
    <lineage>
        <taxon>Bacteria</taxon>
        <taxon>Bacillati</taxon>
        <taxon>Bacillota</taxon>
        <taxon>Bacilli</taxon>
        <taxon>Bacillales</taxon>
        <taxon>Bacillaceae</taxon>
        <taxon>Halalkalibacter</taxon>
    </lineage>
</organism>
<dbReference type="OrthoDB" id="2364593at2"/>
<dbReference type="SUPFAM" id="SSF48452">
    <property type="entry name" value="TPR-like"/>
    <property type="match status" value="1"/>
</dbReference>